<feature type="domain" description="PpiC" evidence="7">
    <location>
        <begin position="137"/>
        <end position="240"/>
    </location>
</feature>
<dbReference type="PROSITE" id="PS50198">
    <property type="entry name" value="PPIC_PPIASE_2"/>
    <property type="match status" value="1"/>
</dbReference>
<evidence type="ECO:0000256" key="2">
    <source>
        <dbReference type="ARBA" id="ARBA00007656"/>
    </source>
</evidence>
<keyword evidence="5 8" id="KW-0413">Isomerase</keyword>
<organism evidence="8 9">
    <name type="scientific">Congregibacter variabilis</name>
    <dbReference type="NCBI Taxonomy" id="3081200"/>
    <lineage>
        <taxon>Bacteria</taxon>
        <taxon>Pseudomonadati</taxon>
        <taxon>Pseudomonadota</taxon>
        <taxon>Gammaproteobacteria</taxon>
        <taxon>Cellvibrionales</taxon>
        <taxon>Halieaceae</taxon>
        <taxon>Congregibacter</taxon>
    </lineage>
</organism>
<evidence type="ECO:0000256" key="5">
    <source>
        <dbReference type="PROSITE-ProRule" id="PRU00278"/>
    </source>
</evidence>
<dbReference type="InterPro" id="IPR046357">
    <property type="entry name" value="PPIase_dom_sf"/>
</dbReference>
<dbReference type="RefSeq" id="WP_407348083.1">
    <property type="nucleotide sequence ID" value="NZ_CP136864.1"/>
</dbReference>
<dbReference type="Proteomes" id="UP001626537">
    <property type="component" value="Chromosome"/>
</dbReference>
<dbReference type="PANTHER" id="PTHR47245">
    <property type="entry name" value="PEPTIDYLPROLYL ISOMERASE"/>
    <property type="match status" value="1"/>
</dbReference>
<proteinExistence type="inferred from homology"/>
<keyword evidence="6" id="KW-0732">Signal</keyword>
<comment type="catalytic activity">
    <reaction evidence="1">
        <text>[protein]-peptidylproline (omega=180) = [protein]-peptidylproline (omega=0)</text>
        <dbReference type="Rhea" id="RHEA:16237"/>
        <dbReference type="Rhea" id="RHEA-COMP:10747"/>
        <dbReference type="Rhea" id="RHEA-COMP:10748"/>
        <dbReference type="ChEBI" id="CHEBI:83833"/>
        <dbReference type="ChEBI" id="CHEBI:83834"/>
        <dbReference type="EC" id="5.2.1.8"/>
    </reaction>
</comment>
<evidence type="ECO:0000256" key="1">
    <source>
        <dbReference type="ARBA" id="ARBA00000971"/>
    </source>
</evidence>
<keyword evidence="9" id="KW-1185">Reference proteome</keyword>
<dbReference type="GO" id="GO:0016853">
    <property type="term" value="F:isomerase activity"/>
    <property type="evidence" value="ECO:0007669"/>
    <property type="project" value="UniProtKB-KW"/>
</dbReference>
<accession>A0ABZ0I3N6</accession>
<evidence type="ECO:0000259" key="7">
    <source>
        <dbReference type="PROSITE" id="PS50198"/>
    </source>
</evidence>
<dbReference type="SUPFAM" id="SSF54534">
    <property type="entry name" value="FKBP-like"/>
    <property type="match status" value="1"/>
</dbReference>
<evidence type="ECO:0000256" key="6">
    <source>
        <dbReference type="SAM" id="SignalP"/>
    </source>
</evidence>
<dbReference type="Gene3D" id="3.10.50.40">
    <property type="match status" value="1"/>
</dbReference>
<dbReference type="EMBL" id="CP136864">
    <property type="protein sequence ID" value="WOJ93434.1"/>
    <property type="molecule type" value="Genomic_DNA"/>
</dbReference>
<dbReference type="Pfam" id="PF13616">
    <property type="entry name" value="Rotamase_3"/>
    <property type="match status" value="1"/>
</dbReference>
<evidence type="ECO:0000313" key="8">
    <source>
        <dbReference type="EMBL" id="WOJ93434.1"/>
    </source>
</evidence>
<dbReference type="EC" id="5.2.1.8" evidence="3"/>
<evidence type="ECO:0000256" key="3">
    <source>
        <dbReference type="ARBA" id="ARBA00013194"/>
    </source>
</evidence>
<evidence type="ECO:0000256" key="4">
    <source>
        <dbReference type="ARBA" id="ARBA00023110"/>
    </source>
</evidence>
<protein>
    <recommendedName>
        <fullName evidence="3">peptidylprolyl isomerase</fullName>
        <ecNumber evidence="3">5.2.1.8</ecNumber>
    </recommendedName>
</protein>
<keyword evidence="4 5" id="KW-0697">Rotamase</keyword>
<dbReference type="PANTHER" id="PTHR47245:SF2">
    <property type="entry name" value="PEPTIDYL-PROLYL CIS-TRANS ISOMERASE HP_0175-RELATED"/>
    <property type="match status" value="1"/>
</dbReference>
<dbReference type="InterPro" id="IPR000297">
    <property type="entry name" value="PPIase_PpiC"/>
</dbReference>
<feature type="chain" id="PRO_5046448840" description="peptidylprolyl isomerase" evidence="6">
    <location>
        <begin position="23"/>
        <end position="297"/>
    </location>
</feature>
<evidence type="ECO:0000313" key="9">
    <source>
        <dbReference type="Proteomes" id="UP001626537"/>
    </source>
</evidence>
<feature type="signal peptide" evidence="6">
    <location>
        <begin position="1"/>
        <end position="22"/>
    </location>
</feature>
<gene>
    <name evidence="8" type="ORF">R0135_16860</name>
</gene>
<comment type="similarity">
    <text evidence="2">Belongs to the PpiC/parvulin rotamase family.</text>
</comment>
<reference evidence="8 9" key="1">
    <citation type="submission" date="2023-10" db="EMBL/GenBank/DDBJ databases">
        <title>Two novel species belonging to the OM43/NOR5 clade.</title>
        <authorList>
            <person name="Park M."/>
        </authorList>
    </citation>
    <scope>NUCLEOTIDE SEQUENCE [LARGE SCALE GENOMIC DNA]</scope>
    <source>
        <strain evidence="8 9">IMCC43200</strain>
    </source>
</reference>
<dbReference type="InterPro" id="IPR050245">
    <property type="entry name" value="PrsA_foldase"/>
</dbReference>
<sequence>MSIFARVQLFVFALVMAPLVVAGPTDVVIADGDVRITYAEFEAALEMTPEKIRSLSANDIADRFDLLTSMLQIRKMAKVADALGPDTPGYWELQFQVLSAKKQFVFDRELGAYKVPNVDALASEYYETQKDKYATKPELRKSSHILIASRPGLPRGEPRAKAQKILDALRNGADFEDMVAEYSDDPGSKARGGQLTSWMRFGEPGVTPPYTEALFEITNIGDYSEITDSQFGIHIIRLDGIQEGGYYSFEEVRNDIFKDIVAEYRSLATKDINARYGISDDAFIDGDAMEELFEPYK</sequence>
<name>A0ABZ0I3N6_9GAMM</name>